<dbReference type="AlphaFoldDB" id="A0A1H9WI27"/>
<evidence type="ECO:0000313" key="3">
    <source>
        <dbReference type="Proteomes" id="UP000199503"/>
    </source>
</evidence>
<dbReference type="Pfam" id="PF12770">
    <property type="entry name" value="CHAT"/>
    <property type="match status" value="1"/>
</dbReference>
<sequence length="112" mass="11695">MLFSRLDLADGPLLAYELQGLQRAPRHVVLSACDVGQAEVRAGDEILGLTAAMLYVGTTTVVSSVARVPDDVAVTVMHEYHRAIVAGSEPARALADACDTGPMVPLVCYGAG</sequence>
<proteinExistence type="predicted"/>
<gene>
    <name evidence="2" type="ORF">SAMN04488000_122124</name>
</gene>
<dbReference type="EMBL" id="FOFV01000022">
    <property type="protein sequence ID" value="SES33504.1"/>
    <property type="molecule type" value="Genomic_DNA"/>
</dbReference>
<dbReference type="InterPro" id="IPR024983">
    <property type="entry name" value="CHAT_dom"/>
</dbReference>
<protein>
    <submittedName>
        <fullName evidence="2">CHAT domain-containing protein</fullName>
    </submittedName>
</protein>
<evidence type="ECO:0000313" key="2">
    <source>
        <dbReference type="EMBL" id="SES33504.1"/>
    </source>
</evidence>
<organism evidence="2 3">
    <name type="scientific">Lentzea albida</name>
    <dbReference type="NCBI Taxonomy" id="65499"/>
    <lineage>
        <taxon>Bacteria</taxon>
        <taxon>Bacillati</taxon>
        <taxon>Actinomycetota</taxon>
        <taxon>Actinomycetes</taxon>
        <taxon>Pseudonocardiales</taxon>
        <taxon>Pseudonocardiaceae</taxon>
        <taxon>Lentzea</taxon>
    </lineage>
</organism>
<evidence type="ECO:0000259" key="1">
    <source>
        <dbReference type="Pfam" id="PF12770"/>
    </source>
</evidence>
<accession>A0A1H9WI27</accession>
<dbReference type="Proteomes" id="UP000199503">
    <property type="component" value="Unassembled WGS sequence"/>
</dbReference>
<keyword evidence="3" id="KW-1185">Reference proteome</keyword>
<feature type="domain" description="CHAT" evidence="1">
    <location>
        <begin position="9"/>
        <end position="97"/>
    </location>
</feature>
<reference evidence="3" key="1">
    <citation type="submission" date="2016-10" db="EMBL/GenBank/DDBJ databases">
        <authorList>
            <person name="Varghese N."/>
            <person name="Submissions S."/>
        </authorList>
    </citation>
    <scope>NUCLEOTIDE SEQUENCE [LARGE SCALE GENOMIC DNA]</scope>
    <source>
        <strain evidence="3">DSM 44437</strain>
    </source>
</reference>
<dbReference type="STRING" id="65499.SAMN04488000_122124"/>
<name>A0A1H9WI27_9PSEU</name>